<feature type="region of interest" description="Disordered" evidence="1">
    <location>
        <begin position="1"/>
        <end position="33"/>
    </location>
</feature>
<feature type="region of interest" description="Disordered" evidence="1">
    <location>
        <begin position="182"/>
        <end position="201"/>
    </location>
</feature>
<organism evidence="2 3">
    <name type="scientific">Lucilia cuprina</name>
    <name type="common">Green bottle fly</name>
    <name type="synonym">Australian sheep blowfly</name>
    <dbReference type="NCBI Taxonomy" id="7375"/>
    <lineage>
        <taxon>Eukaryota</taxon>
        <taxon>Metazoa</taxon>
        <taxon>Ecdysozoa</taxon>
        <taxon>Arthropoda</taxon>
        <taxon>Hexapoda</taxon>
        <taxon>Insecta</taxon>
        <taxon>Pterygota</taxon>
        <taxon>Neoptera</taxon>
        <taxon>Endopterygota</taxon>
        <taxon>Diptera</taxon>
        <taxon>Brachycera</taxon>
        <taxon>Muscomorpha</taxon>
        <taxon>Oestroidea</taxon>
        <taxon>Calliphoridae</taxon>
        <taxon>Luciliinae</taxon>
        <taxon>Lucilia</taxon>
    </lineage>
</organism>
<comment type="caution">
    <text evidence="2">The sequence shown here is derived from an EMBL/GenBank/DDBJ whole genome shotgun (WGS) entry which is preliminary data.</text>
</comment>
<dbReference type="EMBL" id="JRES01000625">
    <property type="protein sequence ID" value="KNC29812.1"/>
    <property type="molecule type" value="Genomic_DNA"/>
</dbReference>
<feature type="region of interest" description="Disordered" evidence="1">
    <location>
        <begin position="292"/>
        <end position="316"/>
    </location>
</feature>
<feature type="compositionally biased region" description="Basic and acidic residues" evidence="1">
    <location>
        <begin position="104"/>
        <end position="118"/>
    </location>
</feature>
<evidence type="ECO:0000256" key="1">
    <source>
        <dbReference type="SAM" id="MobiDB-lite"/>
    </source>
</evidence>
<feature type="compositionally biased region" description="Basic and acidic residues" evidence="1">
    <location>
        <begin position="220"/>
        <end position="242"/>
    </location>
</feature>
<feature type="region of interest" description="Disordered" evidence="1">
    <location>
        <begin position="66"/>
        <end position="87"/>
    </location>
</feature>
<evidence type="ECO:0000313" key="2">
    <source>
        <dbReference type="EMBL" id="KNC29812.1"/>
    </source>
</evidence>
<dbReference type="Proteomes" id="UP000037069">
    <property type="component" value="Unassembled WGS sequence"/>
</dbReference>
<feature type="region of interest" description="Disordered" evidence="1">
    <location>
        <begin position="210"/>
        <end position="248"/>
    </location>
</feature>
<accession>A0A0L0CC54</accession>
<keyword evidence="3" id="KW-1185">Reference proteome</keyword>
<dbReference type="AlphaFoldDB" id="A0A0L0CC54"/>
<protein>
    <submittedName>
        <fullName evidence="2">Uncharacterized protein</fullName>
    </submittedName>
</protein>
<reference evidence="2 3" key="1">
    <citation type="journal article" date="2015" name="Nat. Commun.">
        <title>Lucilia cuprina genome unlocks parasitic fly biology to underpin future interventions.</title>
        <authorList>
            <person name="Anstead C.A."/>
            <person name="Korhonen P.K."/>
            <person name="Young N.D."/>
            <person name="Hall R.S."/>
            <person name="Jex A.R."/>
            <person name="Murali S.C."/>
            <person name="Hughes D.S."/>
            <person name="Lee S.F."/>
            <person name="Perry T."/>
            <person name="Stroehlein A.J."/>
            <person name="Ansell B.R."/>
            <person name="Breugelmans B."/>
            <person name="Hofmann A."/>
            <person name="Qu J."/>
            <person name="Dugan S."/>
            <person name="Lee S.L."/>
            <person name="Chao H."/>
            <person name="Dinh H."/>
            <person name="Han Y."/>
            <person name="Doddapaneni H.V."/>
            <person name="Worley K.C."/>
            <person name="Muzny D.M."/>
            <person name="Ioannidis P."/>
            <person name="Waterhouse R.M."/>
            <person name="Zdobnov E.M."/>
            <person name="James P.J."/>
            <person name="Bagnall N.H."/>
            <person name="Kotze A.C."/>
            <person name="Gibbs R.A."/>
            <person name="Richards S."/>
            <person name="Batterham P."/>
            <person name="Gasser R.B."/>
        </authorList>
    </citation>
    <scope>NUCLEOTIDE SEQUENCE [LARGE SCALE GENOMIC DNA]</scope>
    <source>
        <strain evidence="2 3">LS</strain>
        <tissue evidence="2">Full body</tissue>
    </source>
</reference>
<evidence type="ECO:0000313" key="3">
    <source>
        <dbReference type="Proteomes" id="UP000037069"/>
    </source>
</evidence>
<feature type="non-terminal residue" evidence="2">
    <location>
        <position position="316"/>
    </location>
</feature>
<feature type="region of interest" description="Disordered" evidence="1">
    <location>
        <begin position="99"/>
        <end position="118"/>
    </location>
</feature>
<sequence length="316" mass="33419">HVGAVAEPGDGGQRGPHLHGRGAAGAGPAVDGPRHRRLAAAGRRVCVGQRRRAGRAPPGRRIARRGMARPRRGCREARLAPRRGGDRRLPLLRPAARVDAGPARVRDRGDGDLLRHDPERPAARTVGRAASGGGGWLVAAAIRSRAPRRLRRVVPLVRAVGDAAGLRRRVLAARDRRRALSGGRAAGVVPTHGTARGRGVDTGHLEADAERVARRHRRVRDREAGEHRLRSADRAGQPHRDGAGGGHAHLGAVVVRGVDLASDGREVGAASGRGLVERHREPLLGVRRRCRRGQRGGVGVAGRQSDLADPAGDGEL</sequence>
<name>A0A0L0CC54_LUCCU</name>
<gene>
    <name evidence="2" type="ORF">FF38_10550</name>
</gene>
<feature type="compositionally biased region" description="Basic and acidic residues" evidence="1">
    <location>
        <begin position="73"/>
        <end position="87"/>
    </location>
</feature>
<proteinExistence type="predicted"/>
<feature type="non-terminal residue" evidence="2">
    <location>
        <position position="1"/>
    </location>
</feature>